<sequence>MRHGPKLAHHTAPGVLQLRAASIPPQHDSGFANDSNAADVPQKMAGPTLLELQAHQVCG</sequence>
<protein>
    <submittedName>
        <fullName evidence="1">Uncharacterized protein</fullName>
    </submittedName>
</protein>
<keyword evidence="2" id="KW-1185">Reference proteome</keyword>
<comment type="caution">
    <text evidence="1">The sequence shown here is derived from an EMBL/GenBank/DDBJ whole genome shotgun (WGS) entry which is preliminary data.</text>
</comment>
<evidence type="ECO:0000313" key="2">
    <source>
        <dbReference type="Proteomes" id="UP000637578"/>
    </source>
</evidence>
<gene>
    <name evidence="1" type="ORF">GCM10012275_52970</name>
</gene>
<dbReference type="Proteomes" id="UP000637578">
    <property type="component" value="Unassembled WGS sequence"/>
</dbReference>
<reference evidence="1" key="1">
    <citation type="journal article" date="2014" name="Int. J. Syst. Evol. Microbiol.">
        <title>Complete genome sequence of Corynebacterium casei LMG S-19264T (=DSM 44701T), isolated from a smear-ripened cheese.</title>
        <authorList>
            <consortium name="US DOE Joint Genome Institute (JGI-PGF)"/>
            <person name="Walter F."/>
            <person name="Albersmeier A."/>
            <person name="Kalinowski J."/>
            <person name="Ruckert C."/>
        </authorList>
    </citation>
    <scope>NUCLEOTIDE SEQUENCE</scope>
    <source>
        <strain evidence="1">CGMCC 4.5737</strain>
    </source>
</reference>
<reference evidence="1" key="2">
    <citation type="submission" date="2020-09" db="EMBL/GenBank/DDBJ databases">
        <authorList>
            <person name="Sun Q."/>
            <person name="Zhou Y."/>
        </authorList>
    </citation>
    <scope>NUCLEOTIDE SEQUENCE</scope>
    <source>
        <strain evidence="1">CGMCC 4.5737</strain>
    </source>
</reference>
<dbReference type="AlphaFoldDB" id="A0A8J3CD18"/>
<accession>A0A8J3CD18</accession>
<organism evidence="1 2">
    <name type="scientific">Longimycelium tulufanense</name>
    <dbReference type="NCBI Taxonomy" id="907463"/>
    <lineage>
        <taxon>Bacteria</taxon>
        <taxon>Bacillati</taxon>
        <taxon>Actinomycetota</taxon>
        <taxon>Actinomycetes</taxon>
        <taxon>Pseudonocardiales</taxon>
        <taxon>Pseudonocardiaceae</taxon>
        <taxon>Longimycelium</taxon>
    </lineage>
</organism>
<dbReference type="EMBL" id="BMMK01000035">
    <property type="protein sequence ID" value="GGM75682.1"/>
    <property type="molecule type" value="Genomic_DNA"/>
</dbReference>
<proteinExistence type="predicted"/>
<evidence type="ECO:0000313" key="1">
    <source>
        <dbReference type="EMBL" id="GGM75682.1"/>
    </source>
</evidence>
<name>A0A8J3CD18_9PSEU</name>